<feature type="non-terminal residue" evidence="2">
    <location>
        <position position="117"/>
    </location>
</feature>
<evidence type="ECO:0000313" key="3">
    <source>
        <dbReference type="Proteomes" id="UP001302321"/>
    </source>
</evidence>
<reference evidence="2" key="2">
    <citation type="submission" date="2023-05" db="EMBL/GenBank/DDBJ databases">
        <authorList>
            <consortium name="Lawrence Berkeley National Laboratory"/>
            <person name="Steindorff A."/>
            <person name="Hensen N."/>
            <person name="Bonometti L."/>
            <person name="Westerberg I."/>
            <person name="Brannstrom I.O."/>
            <person name="Guillou S."/>
            <person name="Cros-Aarteil S."/>
            <person name="Calhoun S."/>
            <person name="Haridas S."/>
            <person name="Kuo A."/>
            <person name="Mondo S."/>
            <person name="Pangilinan J."/>
            <person name="Riley R."/>
            <person name="Labutti K."/>
            <person name="Andreopoulos B."/>
            <person name="Lipzen A."/>
            <person name="Chen C."/>
            <person name="Yanf M."/>
            <person name="Daum C."/>
            <person name="Ng V."/>
            <person name="Clum A."/>
            <person name="Ohm R."/>
            <person name="Martin F."/>
            <person name="Silar P."/>
            <person name="Natvig D."/>
            <person name="Lalanne C."/>
            <person name="Gautier V."/>
            <person name="Ament-Velasquez S.L."/>
            <person name="Kruys A."/>
            <person name="Hutchinson M.I."/>
            <person name="Powell A.J."/>
            <person name="Barry K."/>
            <person name="Miller A.N."/>
            <person name="Grigoriev I.V."/>
            <person name="Debuchy R."/>
            <person name="Gladieux P."/>
            <person name="Thoren M.H."/>
            <person name="Johannesson H."/>
        </authorList>
    </citation>
    <scope>NUCLEOTIDE SEQUENCE</scope>
    <source>
        <strain evidence="2">CBS 892.96</strain>
    </source>
</reference>
<evidence type="ECO:0000313" key="2">
    <source>
        <dbReference type="EMBL" id="KAK4171288.1"/>
    </source>
</evidence>
<gene>
    <name evidence="2" type="ORF">QBC36DRAFT_99972</name>
</gene>
<feature type="region of interest" description="Disordered" evidence="1">
    <location>
        <begin position="83"/>
        <end position="117"/>
    </location>
</feature>
<evidence type="ECO:0000256" key="1">
    <source>
        <dbReference type="SAM" id="MobiDB-lite"/>
    </source>
</evidence>
<accession>A0AAN6VX25</accession>
<comment type="caution">
    <text evidence="2">The sequence shown here is derived from an EMBL/GenBank/DDBJ whole genome shotgun (WGS) entry which is preliminary data.</text>
</comment>
<dbReference type="Proteomes" id="UP001302321">
    <property type="component" value="Unassembled WGS sequence"/>
</dbReference>
<proteinExistence type="predicted"/>
<dbReference type="AlphaFoldDB" id="A0AAN6VX25"/>
<name>A0AAN6VX25_9PEZI</name>
<reference evidence="2" key="1">
    <citation type="journal article" date="2023" name="Mol. Phylogenet. Evol.">
        <title>Genome-scale phylogeny and comparative genomics of the fungal order Sordariales.</title>
        <authorList>
            <person name="Hensen N."/>
            <person name="Bonometti L."/>
            <person name="Westerberg I."/>
            <person name="Brannstrom I.O."/>
            <person name="Guillou S."/>
            <person name="Cros-Aarteil S."/>
            <person name="Calhoun S."/>
            <person name="Haridas S."/>
            <person name="Kuo A."/>
            <person name="Mondo S."/>
            <person name="Pangilinan J."/>
            <person name="Riley R."/>
            <person name="LaButti K."/>
            <person name="Andreopoulos B."/>
            <person name="Lipzen A."/>
            <person name="Chen C."/>
            <person name="Yan M."/>
            <person name="Daum C."/>
            <person name="Ng V."/>
            <person name="Clum A."/>
            <person name="Steindorff A."/>
            <person name="Ohm R.A."/>
            <person name="Martin F."/>
            <person name="Silar P."/>
            <person name="Natvig D.O."/>
            <person name="Lalanne C."/>
            <person name="Gautier V."/>
            <person name="Ament-Velasquez S.L."/>
            <person name="Kruys A."/>
            <person name="Hutchinson M.I."/>
            <person name="Powell A.J."/>
            <person name="Barry K."/>
            <person name="Miller A.N."/>
            <person name="Grigoriev I.V."/>
            <person name="Debuchy R."/>
            <person name="Gladieux P."/>
            <person name="Hiltunen Thoren M."/>
            <person name="Johannesson H."/>
        </authorList>
    </citation>
    <scope>NUCLEOTIDE SEQUENCE</scope>
    <source>
        <strain evidence="2">CBS 892.96</strain>
    </source>
</reference>
<organism evidence="2 3">
    <name type="scientific">Triangularia setosa</name>
    <dbReference type="NCBI Taxonomy" id="2587417"/>
    <lineage>
        <taxon>Eukaryota</taxon>
        <taxon>Fungi</taxon>
        <taxon>Dikarya</taxon>
        <taxon>Ascomycota</taxon>
        <taxon>Pezizomycotina</taxon>
        <taxon>Sordariomycetes</taxon>
        <taxon>Sordariomycetidae</taxon>
        <taxon>Sordariales</taxon>
        <taxon>Podosporaceae</taxon>
        <taxon>Triangularia</taxon>
    </lineage>
</organism>
<protein>
    <submittedName>
        <fullName evidence="2">Uncharacterized protein</fullName>
    </submittedName>
</protein>
<feature type="compositionally biased region" description="Basic and acidic residues" evidence="1">
    <location>
        <begin position="93"/>
        <end position="117"/>
    </location>
</feature>
<dbReference type="EMBL" id="MU866594">
    <property type="protein sequence ID" value="KAK4171288.1"/>
    <property type="molecule type" value="Genomic_DNA"/>
</dbReference>
<sequence length="117" mass="13301">MATIMETLPSVVRMGIRLDGDQPCIQCQTMFLAQDSNRYRGAEDGDNYSANLPQKPQKYISRREAEAQRQAACLAEQKALEAERTAKAAAKRKREEDAAEEAKAREERRRKLAEESR</sequence>
<keyword evidence="3" id="KW-1185">Reference proteome</keyword>